<evidence type="ECO:0000256" key="3">
    <source>
        <dbReference type="ARBA" id="ARBA00005842"/>
    </source>
</evidence>
<comment type="caution">
    <text evidence="14">The sequence shown here is derived from an EMBL/GenBank/DDBJ whole genome shotgun (WGS) entry which is preliminary data.</text>
</comment>
<dbReference type="PANTHER" id="PTHR11088:SF60">
    <property type="entry name" value="TRNA DIMETHYLALLYLTRANSFERASE"/>
    <property type="match status" value="1"/>
</dbReference>
<evidence type="ECO:0000256" key="4">
    <source>
        <dbReference type="ARBA" id="ARBA00022679"/>
    </source>
</evidence>
<feature type="region of interest" description="Interaction with substrate tRNA" evidence="10">
    <location>
        <begin position="169"/>
        <end position="173"/>
    </location>
</feature>
<feature type="binding site" evidence="10">
    <location>
        <begin position="22"/>
        <end position="27"/>
    </location>
    <ligand>
        <name>substrate</name>
    </ligand>
</feature>
<comment type="caution">
    <text evidence="10">Lacks conserved residue(s) required for the propagation of feature annotation.</text>
</comment>
<keyword evidence="8 10" id="KW-0460">Magnesium</keyword>
<keyword evidence="5 10" id="KW-0819">tRNA processing</keyword>
<dbReference type="Gene3D" id="1.10.20.140">
    <property type="match status" value="1"/>
</dbReference>
<comment type="similarity">
    <text evidence="3 10 13">Belongs to the IPP transferase family.</text>
</comment>
<keyword evidence="7 10" id="KW-0067">ATP-binding</keyword>
<evidence type="ECO:0000313" key="14">
    <source>
        <dbReference type="EMBL" id="MBO0333513.1"/>
    </source>
</evidence>
<accession>A0ABS3F4Q9</accession>
<comment type="catalytic activity">
    <reaction evidence="9 10 11">
        <text>adenosine(37) in tRNA + dimethylallyl diphosphate = N(6)-dimethylallyladenosine(37) in tRNA + diphosphate</text>
        <dbReference type="Rhea" id="RHEA:26482"/>
        <dbReference type="Rhea" id="RHEA-COMP:10162"/>
        <dbReference type="Rhea" id="RHEA-COMP:10375"/>
        <dbReference type="ChEBI" id="CHEBI:33019"/>
        <dbReference type="ChEBI" id="CHEBI:57623"/>
        <dbReference type="ChEBI" id="CHEBI:74411"/>
        <dbReference type="ChEBI" id="CHEBI:74415"/>
        <dbReference type="EC" id="2.5.1.75"/>
    </reaction>
</comment>
<feature type="binding site" evidence="10">
    <location>
        <begin position="20"/>
        <end position="27"/>
    </location>
    <ligand>
        <name>ATP</name>
        <dbReference type="ChEBI" id="CHEBI:30616"/>
    </ligand>
</feature>
<dbReference type="EC" id="2.5.1.75" evidence="10"/>
<evidence type="ECO:0000256" key="1">
    <source>
        <dbReference type="ARBA" id="ARBA00001946"/>
    </source>
</evidence>
<dbReference type="RefSeq" id="WP_207043892.1">
    <property type="nucleotide sequence ID" value="NZ_JAFLNC010000002.1"/>
</dbReference>
<reference evidence="14 15" key="1">
    <citation type="submission" date="2021-03" db="EMBL/GenBank/DDBJ databases">
        <title>Sneathiella sp. CAU 1612 isolated from Kang Won-do.</title>
        <authorList>
            <person name="Kim W."/>
        </authorList>
    </citation>
    <scope>NUCLEOTIDE SEQUENCE [LARGE SCALE GENOMIC DNA]</scope>
    <source>
        <strain evidence="14 15">CAU 1612</strain>
    </source>
</reference>
<protein>
    <recommendedName>
        <fullName evidence="10">tRNA dimethylallyltransferase</fullName>
        <ecNumber evidence="10">2.5.1.75</ecNumber>
    </recommendedName>
    <alternativeName>
        <fullName evidence="10">Dimethylallyl diphosphate:tRNA dimethylallyltransferase</fullName>
        <shortName evidence="10">DMAPP:tRNA dimethylallyltransferase</shortName>
        <shortName evidence="10">DMATase</shortName>
    </alternativeName>
    <alternativeName>
        <fullName evidence="10">Isopentenyl-diphosphate:tRNA isopentenyltransferase</fullName>
        <shortName evidence="10">IPP transferase</shortName>
        <shortName evidence="10">IPPT</shortName>
        <shortName evidence="10">IPTase</shortName>
    </alternativeName>
</protein>
<proteinExistence type="inferred from homology"/>
<dbReference type="PANTHER" id="PTHR11088">
    <property type="entry name" value="TRNA DIMETHYLALLYLTRANSFERASE"/>
    <property type="match status" value="1"/>
</dbReference>
<name>A0ABS3F4Q9_9PROT</name>
<dbReference type="Proteomes" id="UP000664761">
    <property type="component" value="Unassembled WGS sequence"/>
</dbReference>
<keyword evidence="6 10" id="KW-0547">Nucleotide-binding</keyword>
<evidence type="ECO:0000256" key="9">
    <source>
        <dbReference type="ARBA" id="ARBA00049563"/>
    </source>
</evidence>
<keyword evidence="4 10" id="KW-0808">Transferase</keyword>
<feature type="site" description="Interaction with substrate tRNA" evidence="10">
    <location>
        <position position="111"/>
    </location>
</feature>
<evidence type="ECO:0000256" key="13">
    <source>
        <dbReference type="RuleBase" id="RU003785"/>
    </source>
</evidence>
<evidence type="ECO:0000256" key="12">
    <source>
        <dbReference type="RuleBase" id="RU003784"/>
    </source>
</evidence>
<evidence type="ECO:0000256" key="5">
    <source>
        <dbReference type="ARBA" id="ARBA00022694"/>
    </source>
</evidence>
<evidence type="ECO:0000256" key="7">
    <source>
        <dbReference type="ARBA" id="ARBA00022840"/>
    </source>
</evidence>
<dbReference type="InterPro" id="IPR039657">
    <property type="entry name" value="Dimethylallyltransferase"/>
</dbReference>
<dbReference type="GO" id="GO:0052381">
    <property type="term" value="F:tRNA dimethylallyltransferase activity"/>
    <property type="evidence" value="ECO:0007669"/>
    <property type="project" value="UniProtKB-EC"/>
</dbReference>
<dbReference type="Pfam" id="PF01715">
    <property type="entry name" value="IPPT"/>
    <property type="match status" value="1"/>
</dbReference>
<comment type="subunit">
    <text evidence="10">Monomer.</text>
</comment>
<evidence type="ECO:0000313" key="15">
    <source>
        <dbReference type="Proteomes" id="UP000664761"/>
    </source>
</evidence>
<dbReference type="Gene3D" id="3.40.50.300">
    <property type="entry name" value="P-loop containing nucleotide triphosphate hydrolases"/>
    <property type="match status" value="1"/>
</dbReference>
<feature type="site" description="Interaction with substrate tRNA" evidence="10">
    <location>
        <position position="133"/>
    </location>
</feature>
<dbReference type="SUPFAM" id="SSF52540">
    <property type="entry name" value="P-loop containing nucleoside triphosphate hydrolases"/>
    <property type="match status" value="2"/>
</dbReference>
<evidence type="ECO:0000256" key="2">
    <source>
        <dbReference type="ARBA" id="ARBA00003213"/>
    </source>
</evidence>
<organism evidence="14 15">
    <name type="scientific">Sneathiella sedimenti</name>
    <dbReference type="NCBI Taxonomy" id="2816034"/>
    <lineage>
        <taxon>Bacteria</taxon>
        <taxon>Pseudomonadati</taxon>
        <taxon>Pseudomonadota</taxon>
        <taxon>Alphaproteobacteria</taxon>
        <taxon>Sneathiellales</taxon>
        <taxon>Sneathiellaceae</taxon>
        <taxon>Sneathiella</taxon>
    </lineage>
</organism>
<sequence length="325" mass="36272">MTDKNASPIQRQAGAVLLAGPTASGKSALAIAIAEEFDGVIINADSMQVYSGLRVLTARPSAEEEARVPHRLYGVLDPADYCNAARWRDMALAEIERVRAAGKLPVIVGGTGLYFDILTKGIADIPAISDEVRRRLRELHKREGNAVIHRMLAEKDPDMAARLNEGDSQRLLRALEVVEETGTPLGDWQKRSPSGDVLQGPRLWLALTPDREWLYERCNRRLDWMVAEGGALEEVRALMGRKLDPALPAMKALGVPELIAVLEGRLAQADAVDRIKMLTRRYAKRQLTWVRNKMCEANRSSTQDLESLKSEFFSFIRRFLLTTED</sequence>
<comment type="cofactor">
    <cofactor evidence="1 10">
        <name>Mg(2+)</name>
        <dbReference type="ChEBI" id="CHEBI:18420"/>
    </cofactor>
</comment>
<dbReference type="HAMAP" id="MF_00185">
    <property type="entry name" value="IPP_trans"/>
    <property type="match status" value="1"/>
</dbReference>
<evidence type="ECO:0000256" key="11">
    <source>
        <dbReference type="RuleBase" id="RU003783"/>
    </source>
</evidence>
<dbReference type="InterPro" id="IPR018022">
    <property type="entry name" value="IPT"/>
</dbReference>
<gene>
    <name evidence="10 14" type="primary">miaA</name>
    <name evidence="14" type="ORF">J0X12_07810</name>
</gene>
<evidence type="ECO:0000256" key="8">
    <source>
        <dbReference type="ARBA" id="ARBA00022842"/>
    </source>
</evidence>
<dbReference type="NCBIfam" id="TIGR00174">
    <property type="entry name" value="miaA"/>
    <property type="match status" value="1"/>
</dbReference>
<feature type="region of interest" description="Interaction with substrate tRNA" evidence="10">
    <location>
        <begin position="45"/>
        <end position="48"/>
    </location>
</feature>
<evidence type="ECO:0000256" key="6">
    <source>
        <dbReference type="ARBA" id="ARBA00022741"/>
    </source>
</evidence>
<dbReference type="InterPro" id="IPR027417">
    <property type="entry name" value="P-loop_NTPase"/>
</dbReference>
<evidence type="ECO:0000256" key="10">
    <source>
        <dbReference type="HAMAP-Rule" id="MF_00185"/>
    </source>
</evidence>
<dbReference type="EMBL" id="JAFLNC010000002">
    <property type="protein sequence ID" value="MBO0333513.1"/>
    <property type="molecule type" value="Genomic_DNA"/>
</dbReference>
<comment type="function">
    <text evidence="2 10 12">Catalyzes the transfer of a dimethylallyl group onto the adenine at position 37 in tRNAs that read codons beginning with uridine, leading to the formation of N6-(dimethylallyl)adenosine (i(6)A).</text>
</comment>
<keyword evidence="15" id="KW-1185">Reference proteome</keyword>